<sequence>MVAYLANCRSSGRGYRRRTVTMTLSSSSNRYSSRPGCFCCGRIASTAGSVEVTSTFCSTRSSPAIIRLCLLICSTAIASGSIRTAGTILSVDVSVRPDASSRTSSSSVYSFALIRFATSSSVVSSSMLQLYAPIVASYPGATLKCFNSSGIPWRTTSLQENSPPYERSTCSRQLVQLQVVLDHQVPAVRLPIEDVVAFEKLNPIRFQHVHAERNPTVPAIAVTNRYRPVGTRPTGTGRAGKHLSDARLRVDLHQRFIGAAPARIRAEQRRAEAHHIANSKHTPAGEGQSARLIAHYQLEEILPESDTRLVAQRNHHHVGSFANQLNRHAVVAAGADQHIAPLRQLVLQHGHVLQPLRHARLQRGHDVVHLLHLERDRQRLVLGRGNDLHPARCVARPYQSVARYLQHTAGSTILTVQLIHRIVQPRGGSSIESYRIAFGATSSSVRNTVTSVLVVSFSPPGVTSVTCSVARPGASAFTRIAIASRSRYSTPTSWNTPRTSRMSAWSVDQRICTPGTVPSTSGEMFGTAHTYAGIVAPAWMRFSGVRSSIASSGMTCIVMVSSEKTNCAPVVGLTPTQRPRTSPTPSCDWLPRARFSTAGLYTSVRNSYISSRSRFSSSNRSLLSYSRAIASIFFVFSTRSGVSSVTRPTVTTDTCRKLASVARHWSVISSFTSPILRGLITIWRVVPSNWADTMPASDALMS</sequence>
<organism evidence="1">
    <name type="scientific">Anopheles coluzzii</name>
    <name type="common">African malaria mosquito</name>
    <dbReference type="NCBI Taxonomy" id="1518534"/>
    <lineage>
        <taxon>Eukaryota</taxon>
        <taxon>Metazoa</taxon>
        <taxon>Ecdysozoa</taxon>
        <taxon>Arthropoda</taxon>
        <taxon>Hexapoda</taxon>
        <taxon>Insecta</taxon>
        <taxon>Pterygota</taxon>
        <taxon>Neoptera</taxon>
        <taxon>Endopterygota</taxon>
        <taxon>Diptera</taxon>
        <taxon>Nematocera</taxon>
        <taxon>Culicoidea</taxon>
        <taxon>Culicidae</taxon>
        <taxon>Anophelinae</taxon>
        <taxon>Anopheles</taxon>
    </lineage>
</organism>
<protein>
    <submittedName>
        <fullName evidence="1">Uncharacterized protein</fullName>
    </submittedName>
</protein>
<dbReference type="AlphaFoldDB" id="A0A8W7PY00"/>
<name>A0A8W7PY00_ANOCL</name>
<evidence type="ECO:0000313" key="1">
    <source>
        <dbReference type="EnsemblMetazoa" id="ACOM039923-PA.1"/>
    </source>
</evidence>
<dbReference type="EnsemblMetazoa" id="ACOM039923-RA">
    <property type="protein sequence ID" value="ACOM039923-PA.1"/>
    <property type="gene ID" value="ACOM039923"/>
</dbReference>
<accession>A0A8W7PY00</accession>
<reference evidence="1" key="1">
    <citation type="submission" date="2022-08" db="UniProtKB">
        <authorList>
            <consortium name="EnsemblMetazoa"/>
        </authorList>
    </citation>
    <scope>IDENTIFICATION</scope>
</reference>
<dbReference type="Proteomes" id="UP000075882">
    <property type="component" value="Unassembled WGS sequence"/>
</dbReference>
<proteinExistence type="predicted"/>